<dbReference type="OrthoDB" id="1093316at2"/>
<proteinExistence type="predicted"/>
<comment type="caution">
    <text evidence="1">The sequence shown here is derived from an EMBL/GenBank/DDBJ whole genome shotgun (WGS) entry which is preliminary data.</text>
</comment>
<gene>
    <name evidence="1" type="ORF">PJIAN_2195</name>
</gene>
<dbReference type="STRING" id="681398.PJIAN_2195"/>
<sequence length="311" mass="35397">MSQWLDKKTIIAYLVISLTLISTTSRLQAQSNIRLTDFWNNLYSINPAYLSNKYLSTLSLSTRKQWLGFPGAPTTYMATGTIVLDKLNTQFGIKAYQDIIGYTNSSSVSVSYTYAVNINEDWRLHLGIAASFQSLWYDMDKIRVEYQTDPMLYEKLANSHHYNADLGAELASKSLRIGISTQNIFSMFRNNNQDIASSNFIYATYRNFTEDSRIDLGGGICGIRNHNLYQMELNGTAYFKTIDQEDLFQAGLFYRTPNEMGATIGYNVNKSLFLSYSYNYNVGGISRSSSGTHELMLILHINKDEECHTCY</sequence>
<keyword evidence="2" id="KW-1185">Reference proteome</keyword>
<dbReference type="InterPro" id="IPR019861">
    <property type="entry name" value="PorP/SprF_Bacteroidetes"/>
</dbReference>
<evidence type="ECO:0000313" key="2">
    <source>
        <dbReference type="Proteomes" id="UP000076586"/>
    </source>
</evidence>
<reference evidence="2" key="1">
    <citation type="submission" date="2016-04" db="EMBL/GenBank/DDBJ databases">
        <title>Draft genome sequence of Paludibacter jiangxiensis strain NM7.</title>
        <authorList>
            <person name="Qiu Y."/>
            <person name="Matsuura N."/>
            <person name="Ohashi A."/>
            <person name="Tourlousse M.D."/>
            <person name="Sekiguchi Y."/>
        </authorList>
    </citation>
    <scope>NUCLEOTIDE SEQUENCE [LARGE SCALE GENOMIC DNA]</scope>
    <source>
        <strain evidence="2">NM7</strain>
    </source>
</reference>
<accession>A0A161LDZ7</accession>
<dbReference type="NCBIfam" id="TIGR03519">
    <property type="entry name" value="T9SS_PorP_fam"/>
    <property type="match status" value="1"/>
</dbReference>
<dbReference type="Proteomes" id="UP000076586">
    <property type="component" value="Unassembled WGS sequence"/>
</dbReference>
<dbReference type="Pfam" id="PF11751">
    <property type="entry name" value="PorP_SprF"/>
    <property type="match status" value="1"/>
</dbReference>
<evidence type="ECO:0000313" key="1">
    <source>
        <dbReference type="EMBL" id="GAT62635.1"/>
    </source>
</evidence>
<dbReference type="AlphaFoldDB" id="A0A161LDZ7"/>
<organism evidence="1 2">
    <name type="scientific">Paludibacter jiangxiensis</name>
    <dbReference type="NCBI Taxonomy" id="681398"/>
    <lineage>
        <taxon>Bacteria</taxon>
        <taxon>Pseudomonadati</taxon>
        <taxon>Bacteroidota</taxon>
        <taxon>Bacteroidia</taxon>
        <taxon>Bacteroidales</taxon>
        <taxon>Paludibacteraceae</taxon>
        <taxon>Paludibacter</taxon>
    </lineage>
</organism>
<name>A0A161LDZ7_9BACT</name>
<reference evidence="2" key="2">
    <citation type="journal article" date="2017" name="Genome Announc.">
        <title>Draft genome sequence of Paludibacter jiangxiensis NM7(T), a propionate-producing fermentative bacterium.</title>
        <authorList>
            <person name="Qiu Y.-L."/>
            <person name="Tourlousse D.M."/>
            <person name="Matsuura N."/>
            <person name="Ohashi A."/>
            <person name="Sekiguchi Y."/>
        </authorList>
    </citation>
    <scope>NUCLEOTIDE SEQUENCE [LARGE SCALE GENOMIC DNA]</scope>
    <source>
        <strain evidence="2">NM7</strain>
    </source>
</reference>
<dbReference type="EMBL" id="BDCR01000002">
    <property type="protein sequence ID" value="GAT62635.1"/>
    <property type="molecule type" value="Genomic_DNA"/>
</dbReference>
<protein>
    <submittedName>
        <fullName evidence="1">Type IX secretion system membrane protein, PorP/SprF family</fullName>
    </submittedName>
</protein>
<dbReference type="RefSeq" id="WP_068703086.1">
    <property type="nucleotide sequence ID" value="NZ_BDCR01000002.1"/>
</dbReference>